<reference evidence="2" key="2">
    <citation type="submission" date="2021-04" db="EMBL/GenBank/DDBJ databases">
        <authorList>
            <person name="Zhang T."/>
            <person name="Zhang Y."/>
            <person name="Lu D."/>
            <person name="Zuo D."/>
            <person name="Du Z."/>
        </authorList>
    </citation>
    <scope>NUCLEOTIDE SEQUENCE</scope>
    <source>
        <strain evidence="2">JR1</strain>
    </source>
</reference>
<dbReference type="InterPro" id="IPR014748">
    <property type="entry name" value="Enoyl-CoA_hydra_C"/>
</dbReference>
<dbReference type="EMBL" id="JAGTAR010000007">
    <property type="protein sequence ID" value="MBR8535195.1"/>
    <property type="molecule type" value="Genomic_DNA"/>
</dbReference>
<comment type="caution">
    <text evidence="2">The sequence shown here is derived from an EMBL/GenBank/DDBJ whole genome shotgun (WGS) entry which is preliminary data.</text>
</comment>
<dbReference type="Pfam" id="PF00378">
    <property type="entry name" value="ECH_1"/>
    <property type="match status" value="1"/>
</dbReference>
<evidence type="ECO:0000313" key="2">
    <source>
        <dbReference type="EMBL" id="MBR8535195.1"/>
    </source>
</evidence>
<sequence length="266" mass="29035">MASLECSIKPLVELNQSNGISRLLLNDPTKRNALSKGMLSCLIKALNKIKDDERQKVVVIRGAEGVFSSGADLQWMQEGLNQTKEQNLADANLFYEAFELLNNFPKPVIIWVERYAMGGALGLLATADYVVSDKDARMAFSEVKLGLVPATIAPFVINKIGNSHARALMLSAASFTAKKARQIGLVHEIMASKDIPARIDELCEAFKGNGPQAMATTKQLINQMSQVSLSQNKETCTSAIAEARSSAEGVEGVKAFFEKRLAEWNK</sequence>
<keyword evidence="3" id="KW-1185">Reference proteome</keyword>
<proteinExistence type="inferred from homology"/>
<reference evidence="2" key="1">
    <citation type="journal article" date="2018" name="Int. J. Syst. Evol. Microbiol.">
        <title>Carboxylicivirga sediminis sp. nov., isolated from coastal sediment.</title>
        <authorList>
            <person name="Wang F.Q."/>
            <person name="Ren L.H."/>
            <person name="Zou R.J."/>
            <person name="Sun Y.Z."/>
            <person name="Liu X.J."/>
            <person name="Jiang F."/>
            <person name="Liu L.J."/>
        </authorList>
    </citation>
    <scope>NUCLEOTIDE SEQUENCE</scope>
    <source>
        <strain evidence="2">JR1</strain>
    </source>
</reference>
<evidence type="ECO:0000313" key="3">
    <source>
        <dbReference type="Proteomes" id="UP000679220"/>
    </source>
</evidence>
<accession>A0A941F3N0</accession>
<dbReference type="AlphaFoldDB" id="A0A941F3N0"/>
<dbReference type="Proteomes" id="UP000679220">
    <property type="component" value="Unassembled WGS sequence"/>
</dbReference>
<gene>
    <name evidence="2" type="ORF">KDU71_06465</name>
</gene>
<dbReference type="GO" id="GO:0003824">
    <property type="term" value="F:catalytic activity"/>
    <property type="evidence" value="ECO:0007669"/>
    <property type="project" value="UniProtKB-ARBA"/>
</dbReference>
<dbReference type="PANTHER" id="PTHR42964">
    <property type="entry name" value="ENOYL-COA HYDRATASE"/>
    <property type="match status" value="1"/>
</dbReference>
<evidence type="ECO:0000256" key="1">
    <source>
        <dbReference type="ARBA" id="ARBA00005254"/>
    </source>
</evidence>
<dbReference type="InterPro" id="IPR029045">
    <property type="entry name" value="ClpP/crotonase-like_dom_sf"/>
</dbReference>
<dbReference type="InterPro" id="IPR001753">
    <property type="entry name" value="Enoyl-CoA_hydra/iso"/>
</dbReference>
<dbReference type="CDD" id="cd06558">
    <property type="entry name" value="crotonase-like"/>
    <property type="match status" value="1"/>
</dbReference>
<dbReference type="RefSeq" id="WP_212189101.1">
    <property type="nucleotide sequence ID" value="NZ_JAGTAR010000007.1"/>
</dbReference>
<protein>
    <submittedName>
        <fullName evidence="2">Enoyl-CoA hydratase/isomerase family protein</fullName>
    </submittedName>
</protein>
<dbReference type="SUPFAM" id="SSF52096">
    <property type="entry name" value="ClpP/crotonase"/>
    <property type="match status" value="1"/>
</dbReference>
<dbReference type="Gene3D" id="1.10.12.10">
    <property type="entry name" value="Lyase 2-enoyl-coa Hydratase, Chain A, domain 2"/>
    <property type="match status" value="1"/>
</dbReference>
<dbReference type="Gene3D" id="3.90.226.10">
    <property type="entry name" value="2-enoyl-CoA Hydratase, Chain A, domain 1"/>
    <property type="match status" value="1"/>
</dbReference>
<dbReference type="PANTHER" id="PTHR42964:SF1">
    <property type="entry name" value="POLYKETIDE BIOSYNTHESIS ENOYL-COA HYDRATASE PKSH-RELATED"/>
    <property type="match status" value="1"/>
</dbReference>
<organism evidence="2 3">
    <name type="scientific">Carboxylicivirga sediminis</name>
    <dbReference type="NCBI Taxonomy" id="2006564"/>
    <lineage>
        <taxon>Bacteria</taxon>
        <taxon>Pseudomonadati</taxon>
        <taxon>Bacteroidota</taxon>
        <taxon>Bacteroidia</taxon>
        <taxon>Marinilabiliales</taxon>
        <taxon>Marinilabiliaceae</taxon>
        <taxon>Carboxylicivirga</taxon>
    </lineage>
</organism>
<dbReference type="InterPro" id="IPR051683">
    <property type="entry name" value="Enoyl-CoA_Hydratase/Isomerase"/>
</dbReference>
<comment type="similarity">
    <text evidence="1">Belongs to the enoyl-CoA hydratase/isomerase family.</text>
</comment>
<name>A0A941F3N0_9BACT</name>